<protein>
    <submittedName>
        <fullName evidence="2">(northern house mosquito) hypothetical protein</fullName>
    </submittedName>
</protein>
<dbReference type="AlphaFoldDB" id="A0A8D8IX78"/>
<proteinExistence type="predicted"/>
<accession>A0A8D8IX78</accession>
<feature type="compositionally biased region" description="Basic residues" evidence="1">
    <location>
        <begin position="161"/>
        <end position="172"/>
    </location>
</feature>
<reference evidence="2" key="1">
    <citation type="submission" date="2021-05" db="EMBL/GenBank/DDBJ databases">
        <authorList>
            <person name="Alioto T."/>
            <person name="Alioto T."/>
            <person name="Gomez Garrido J."/>
        </authorList>
    </citation>
    <scope>NUCLEOTIDE SEQUENCE</scope>
</reference>
<organism evidence="2">
    <name type="scientific">Culex pipiens</name>
    <name type="common">House mosquito</name>
    <dbReference type="NCBI Taxonomy" id="7175"/>
    <lineage>
        <taxon>Eukaryota</taxon>
        <taxon>Metazoa</taxon>
        <taxon>Ecdysozoa</taxon>
        <taxon>Arthropoda</taxon>
        <taxon>Hexapoda</taxon>
        <taxon>Insecta</taxon>
        <taxon>Pterygota</taxon>
        <taxon>Neoptera</taxon>
        <taxon>Endopterygota</taxon>
        <taxon>Diptera</taxon>
        <taxon>Nematocera</taxon>
        <taxon>Culicoidea</taxon>
        <taxon>Culicidae</taxon>
        <taxon>Culicinae</taxon>
        <taxon>Culicini</taxon>
        <taxon>Culex</taxon>
        <taxon>Culex</taxon>
    </lineage>
</organism>
<dbReference type="EMBL" id="HBUE01262553">
    <property type="protein sequence ID" value="CAG6559811.1"/>
    <property type="molecule type" value="Transcribed_RNA"/>
</dbReference>
<evidence type="ECO:0000256" key="1">
    <source>
        <dbReference type="SAM" id="MobiDB-lite"/>
    </source>
</evidence>
<evidence type="ECO:0000313" key="2">
    <source>
        <dbReference type="EMBL" id="CAG6559811.1"/>
    </source>
</evidence>
<sequence length="235" mass="26571">MSFVNAQLIILNPAGFEHLLAEVEAGDLQALGVQPSPDLLDRLALQLAPGESGLLRLGRGLRVLGGTGAGHLVFFRLIFLELFFLCQNSHPSPYTANHDQITNTQRFFYFLSQRKTTCTGQQNNTTVGQKILLAAPEEHFSHLSTILSKKKERTDREGARKKTRDNRHKQKRTILEPRSRSASNFRTFSHRPIPANHDLRGEPCSALFFIVFPFLFTTEDQDELTNLHQLLLLLI</sequence>
<feature type="region of interest" description="Disordered" evidence="1">
    <location>
        <begin position="146"/>
        <end position="182"/>
    </location>
</feature>
<name>A0A8D8IX78_CULPI</name>
<dbReference type="EMBL" id="HBUE01157435">
    <property type="protein sequence ID" value="CAG6508455.1"/>
    <property type="molecule type" value="Transcribed_RNA"/>
</dbReference>